<name>A0A1F6N9H1_9BACT</name>
<dbReference type="EC" id="1.1.1.133" evidence="2"/>
<comment type="similarity">
    <text evidence="1 2">Belongs to the dTDP-4-dehydrorhamnose reductase family.</text>
</comment>
<accession>A0A1F6N9H1</accession>
<dbReference type="Proteomes" id="UP000178726">
    <property type="component" value="Unassembled WGS sequence"/>
</dbReference>
<dbReference type="InterPro" id="IPR036291">
    <property type="entry name" value="NAD(P)-bd_dom_sf"/>
</dbReference>
<proteinExistence type="inferred from homology"/>
<dbReference type="SUPFAM" id="SSF51735">
    <property type="entry name" value="NAD(P)-binding Rossmann-fold domains"/>
    <property type="match status" value="1"/>
</dbReference>
<dbReference type="GO" id="GO:0005829">
    <property type="term" value="C:cytosol"/>
    <property type="evidence" value="ECO:0007669"/>
    <property type="project" value="TreeGrafter"/>
</dbReference>
<evidence type="ECO:0000259" key="3">
    <source>
        <dbReference type="Pfam" id="PF04321"/>
    </source>
</evidence>
<protein>
    <recommendedName>
        <fullName evidence="2">dTDP-4-dehydrorhamnose reductase</fullName>
        <ecNumber evidence="2">1.1.1.133</ecNumber>
    </recommendedName>
</protein>
<sequence length="285" mass="31751">MERVVIFGSQGLLGTALVAQFKQSFDVVGLDRKEIDILDAKQVTKKLGELKPKLVINAVAYNNVDEAEKNDDAFEKARELNGYAVETLAKITKKLGIPLVHFSSEYVFDGANKKGYAEDSHPRPINRYGETKLLGERLLTQSTDQYYLVRLSRLFGTPGLSGLTKKSFIDSILEQAQKSGQPDVSVVNEEKSCPTYSVDLARLVYEIVVNRQPFGIYHGANSGACTWFELAKEAFASKGLAVKVVPIKGNAYPRPAKRPQFGELINTKLPPQRSWQDALRDYILH</sequence>
<gene>
    <name evidence="4" type="ORF">A3I29_03970</name>
</gene>
<dbReference type="EMBL" id="MFQK01000039">
    <property type="protein sequence ID" value="OGH80574.1"/>
    <property type="molecule type" value="Genomic_DNA"/>
</dbReference>
<dbReference type="GO" id="GO:0008831">
    <property type="term" value="F:dTDP-4-dehydrorhamnose reductase activity"/>
    <property type="evidence" value="ECO:0007669"/>
    <property type="project" value="UniProtKB-EC"/>
</dbReference>
<dbReference type="GO" id="GO:0019305">
    <property type="term" value="P:dTDP-rhamnose biosynthetic process"/>
    <property type="evidence" value="ECO:0007669"/>
    <property type="project" value="UniProtKB-UniPathway"/>
</dbReference>
<reference evidence="4 5" key="1">
    <citation type="journal article" date="2016" name="Nat. Commun.">
        <title>Thousands of microbial genomes shed light on interconnected biogeochemical processes in an aquifer system.</title>
        <authorList>
            <person name="Anantharaman K."/>
            <person name="Brown C.T."/>
            <person name="Hug L.A."/>
            <person name="Sharon I."/>
            <person name="Castelle C.J."/>
            <person name="Probst A.J."/>
            <person name="Thomas B.C."/>
            <person name="Singh A."/>
            <person name="Wilkins M.J."/>
            <person name="Karaoz U."/>
            <person name="Brodie E.L."/>
            <person name="Williams K.H."/>
            <person name="Hubbard S.S."/>
            <person name="Banfield J.F."/>
        </authorList>
    </citation>
    <scope>NUCLEOTIDE SEQUENCE [LARGE SCALE GENOMIC DNA]</scope>
</reference>
<dbReference type="NCBIfam" id="TIGR01214">
    <property type="entry name" value="rmlD"/>
    <property type="match status" value="1"/>
</dbReference>
<comment type="caution">
    <text evidence="4">The sequence shown here is derived from an EMBL/GenBank/DDBJ whole genome shotgun (WGS) entry which is preliminary data.</text>
</comment>
<dbReference type="Gene3D" id="3.90.25.10">
    <property type="entry name" value="UDP-galactose 4-epimerase, domain 1"/>
    <property type="match status" value="1"/>
</dbReference>
<dbReference type="CDD" id="cd05254">
    <property type="entry name" value="dTDP_HR_like_SDR_e"/>
    <property type="match status" value="1"/>
</dbReference>
<dbReference type="STRING" id="1798689.A3I29_03970"/>
<evidence type="ECO:0000256" key="1">
    <source>
        <dbReference type="ARBA" id="ARBA00010944"/>
    </source>
</evidence>
<dbReference type="AlphaFoldDB" id="A0A1F6N9H1"/>
<keyword evidence="2" id="KW-0521">NADP</keyword>
<dbReference type="InterPro" id="IPR005913">
    <property type="entry name" value="dTDP_dehydrorham_reduct"/>
</dbReference>
<dbReference type="PANTHER" id="PTHR10491">
    <property type="entry name" value="DTDP-4-DEHYDRORHAMNOSE REDUCTASE"/>
    <property type="match status" value="1"/>
</dbReference>
<dbReference type="PANTHER" id="PTHR10491:SF4">
    <property type="entry name" value="METHIONINE ADENOSYLTRANSFERASE 2 SUBUNIT BETA"/>
    <property type="match status" value="1"/>
</dbReference>
<dbReference type="Pfam" id="PF04321">
    <property type="entry name" value="RmlD_sub_bind"/>
    <property type="match status" value="1"/>
</dbReference>
<evidence type="ECO:0000313" key="5">
    <source>
        <dbReference type="Proteomes" id="UP000178726"/>
    </source>
</evidence>
<evidence type="ECO:0000256" key="2">
    <source>
        <dbReference type="RuleBase" id="RU364082"/>
    </source>
</evidence>
<keyword evidence="2" id="KW-0560">Oxidoreductase</keyword>
<organism evidence="4 5">
    <name type="scientific">Candidatus Magasanikbacteria bacterium RIFCSPLOWO2_02_FULL_44_11</name>
    <dbReference type="NCBI Taxonomy" id="1798689"/>
    <lineage>
        <taxon>Bacteria</taxon>
        <taxon>Candidatus Magasanikiibacteriota</taxon>
    </lineage>
</organism>
<comment type="function">
    <text evidence="2">Catalyzes the reduction of dTDP-6-deoxy-L-lyxo-4-hexulose to yield dTDP-L-rhamnose.</text>
</comment>
<dbReference type="InterPro" id="IPR029903">
    <property type="entry name" value="RmlD-like-bd"/>
</dbReference>
<comment type="pathway">
    <text evidence="2">Carbohydrate biosynthesis; dTDP-L-rhamnose biosynthesis.</text>
</comment>
<dbReference type="Gene3D" id="3.40.50.720">
    <property type="entry name" value="NAD(P)-binding Rossmann-like Domain"/>
    <property type="match status" value="1"/>
</dbReference>
<evidence type="ECO:0000313" key="4">
    <source>
        <dbReference type="EMBL" id="OGH80574.1"/>
    </source>
</evidence>
<feature type="domain" description="RmlD-like substrate binding" evidence="3">
    <location>
        <begin position="3"/>
        <end position="283"/>
    </location>
</feature>
<dbReference type="UniPathway" id="UPA00124"/>